<dbReference type="Proteomes" id="UP001153269">
    <property type="component" value="Unassembled WGS sequence"/>
</dbReference>
<comment type="caution">
    <text evidence="2">The sequence shown here is derived from an EMBL/GenBank/DDBJ whole genome shotgun (WGS) entry which is preliminary data.</text>
</comment>
<gene>
    <name evidence="2" type="ORF">PLEPLA_LOCUS43723</name>
</gene>
<dbReference type="AlphaFoldDB" id="A0A9N7ZAK8"/>
<organism evidence="2 3">
    <name type="scientific">Pleuronectes platessa</name>
    <name type="common">European plaice</name>
    <dbReference type="NCBI Taxonomy" id="8262"/>
    <lineage>
        <taxon>Eukaryota</taxon>
        <taxon>Metazoa</taxon>
        <taxon>Chordata</taxon>
        <taxon>Craniata</taxon>
        <taxon>Vertebrata</taxon>
        <taxon>Euteleostomi</taxon>
        <taxon>Actinopterygii</taxon>
        <taxon>Neopterygii</taxon>
        <taxon>Teleostei</taxon>
        <taxon>Neoteleostei</taxon>
        <taxon>Acanthomorphata</taxon>
        <taxon>Carangaria</taxon>
        <taxon>Pleuronectiformes</taxon>
        <taxon>Pleuronectoidei</taxon>
        <taxon>Pleuronectidae</taxon>
        <taxon>Pleuronectes</taxon>
    </lineage>
</organism>
<keyword evidence="3" id="KW-1185">Reference proteome</keyword>
<name>A0A9N7ZAK8_PLEPL</name>
<accession>A0A9N7ZAK8</accession>
<evidence type="ECO:0000313" key="2">
    <source>
        <dbReference type="EMBL" id="CAB1455942.1"/>
    </source>
</evidence>
<reference evidence="2" key="1">
    <citation type="submission" date="2020-03" db="EMBL/GenBank/DDBJ databases">
        <authorList>
            <person name="Weist P."/>
        </authorList>
    </citation>
    <scope>NUCLEOTIDE SEQUENCE</scope>
</reference>
<evidence type="ECO:0000313" key="3">
    <source>
        <dbReference type="Proteomes" id="UP001153269"/>
    </source>
</evidence>
<evidence type="ECO:0000256" key="1">
    <source>
        <dbReference type="SAM" id="MobiDB-lite"/>
    </source>
</evidence>
<dbReference type="EMBL" id="CADEAL010004278">
    <property type="protein sequence ID" value="CAB1455942.1"/>
    <property type="molecule type" value="Genomic_DNA"/>
</dbReference>
<protein>
    <submittedName>
        <fullName evidence="2">Uncharacterized protein</fullName>
    </submittedName>
</protein>
<feature type="region of interest" description="Disordered" evidence="1">
    <location>
        <begin position="75"/>
        <end position="110"/>
    </location>
</feature>
<sequence length="110" mass="12113">MNGDADRREDGQTGSSQFLSFYHHFLSTTLHASLYLKLPPHSPFSPLSMHPSFFPIYLGLPALTAFNTSSFLHPLPWQRPPPGRGPECGPVSSAGSRPLHARITEPDSIM</sequence>
<proteinExistence type="predicted"/>